<reference evidence="1 2" key="1">
    <citation type="submission" date="2015-06" db="EMBL/GenBank/DDBJ databases">
        <authorList>
            <person name="Ju K.-S."/>
            <person name="Doroghazi J.R."/>
            <person name="Metcalf W.W."/>
        </authorList>
    </citation>
    <scope>NUCLEOTIDE SEQUENCE [LARGE SCALE GENOMIC DNA]</scope>
    <source>
        <strain evidence="1 2">NRRL 3414</strain>
    </source>
</reference>
<dbReference type="RefSeq" id="WP_048581541.1">
    <property type="nucleotide sequence ID" value="NZ_LFNT01000013.1"/>
</dbReference>
<organism evidence="1 2">
    <name type="scientific">Streptomyces viridochromogenes</name>
    <dbReference type="NCBI Taxonomy" id="1938"/>
    <lineage>
        <taxon>Bacteria</taxon>
        <taxon>Bacillati</taxon>
        <taxon>Actinomycetota</taxon>
        <taxon>Actinomycetes</taxon>
        <taxon>Kitasatosporales</taxon>
        <taxon>Streptomycetaceae</taxon>
        <taxon>Streptomyces</taxon>
    </lineage>
</organism>
<evidence type="ECO:0000313" key="1">
    <source>
        <dbReference type="EMBL" id="KMS74421.1"/>
    </source>
</evidence>
<accession>A0A0J7ZE75</accession>
<evidence type="ECO:0000313" key="2">
    <source>
        <dbReference type="Proteomes" id="UP000037432"/>
    </source>
</evidence>
<gene>
    <name evidence="1" type="ORF">ACM01_14120</name>
</gene>
<dbReference type="Proteomes" id="UP000037432">
    <property type="component" value="Unassembled WGS sequence"/>
</dbReference>
<dbReference type="PATRIC" id="fig|1938.3.peg.4049"/>
<proteinExistence type="predicted"/>
<name>A0A0J7ZE75_STRVR</name>
<protein>
    <submittedName>
        <fullName evidence="1">Uncharacterized protein</fullName>
    </submittedName>
</protein>
<comment type="caution">
    <text evidence="1">The sequence shown here is derived from an EMBL/GenBank/DDBJ whole genome shotgun (WGS) entry which is preliminary data.</text>
</comment>
<sequence>MDPHRVQQLAAGQSYVEDVASVRPRAVLDSGVYSATADAAALRRTRVFVRSLASMNADDQAPYAVEAARDLLTGRWQPSDVEVLLGGTMRERRNKLGAAGMRPAIPWHLRTPWTTQSILWIAECVRITDQVLAEAADSLADSAMARLLRTYADAGRPCLTSADRLWQQWQDSPAPVPPYQQVQDHAIAHDVDQKNAWHYLAVEAIERWEDEHLTRDDHDRYHTASVALITPHIVLLAAITGDLEPLACLTDL</sequence>
<dbReference type="EMBL" id="LFNT01000013">
    <property type="protein sequence ID" value="KMS74421.1"/>
    <property type="molecule type" value="Genomic_DNA"/>
</dbReference>
<dbReference type="AlphaFoldDB" id="A0A0J7ZE75"/>